<evidence type="ECO:0000256" key="1">
    <source>
        <dbReference type="SAM" id="Phobius"/>
    </source>
</evidence>
<keyword evidence="1" id="KW-0472">Membrane</keyword>
<keyword evidence="1" id="KW-0812">Transmembrane</keyword>
<gene>
    <name evidence="2" type="ORF">D0214_24155</name>
</gene>
<name>A0A608DJL6_SALET</name>
<organism evidence="2">
    <name type="scientific">Salmonella enterica subsp. enterica serovar Mbandaka</name>
    <dbReference type="NCBI Taxonomy" id="192954"/>
    <lineage>
        <taxon>Bacteria</taxon>
        <taxon>Pseudomonadati</taxon>
        <taxon>Pseudomonadota</taxon>
        <taxon>Gammaproteobacteria</taxon>
        <taxon>Enterobacterales</taxon>
        <taxon>Enterobacteriaceae</taxon>
        <taxon>Salmonella</taxon>
    </lineage>
</organism>
<proteinExistence type="predicted"/>
<keyword evidence="1" id="KW-1133">Transmembrane helix</keyword>
<evidence type="ECO:0000313" key="2">
    <source>
        <dbReference type="EMBL" id="ECV0877207.1"/>
    </source>
</evidence>
<comment type="caution">
    <text evidence="2">The sequence shown here is derived from an EMBL/GenBank/DDBJ whole genome shotgun (WGS) entry which is preliminary data.</text>
</comment>
<protein>
    <submittedName>
        <fullName evidence="2">Uncharacterized protein</fullName>
    </submittedName>
</protein>
<feature type="transmembrane region" description="Helical" evidence="1">
    <location>
        <begin position="20"/>
        <end position="46"/>
    </location>
</feature>
<dbReference type="EMBL" id="AAKSTH010000076">
    <property type="protein sequence ID" value="ECV0877207.1"/>
    <property type="molecule type" value="Genomic_DNA"/>
</dbReference>
<sequence>MFFPENNLKLHLKRMVARYIYLIWILFLKTNFLMLPKSLMISFFYFEEKNQERNAEIQDYLISTLHHLIAF</sequence>
<reference evidence="2" key="1">
    <citation type="submission" date="2018-08" db="EMBL/GenBank/DDBJ databases">
        <authorList>
            <consortium name="GenomeTrakr network: Whole genome sequencing for foodborne pathogen traceback"/>
        </authorList>
    </citation>
    <scope>NUCLEOTIDE SEQUENCE</scope>
    <source>
        <strain evidence="2">FSIS11813077</strain>
    </source>
</reference>
<accession>A0A608DJL6</accession>
<dbReference type="AlphaFoldDB" id="A0A608DJL6"/>